<gene>
    <name evidence="2" type="ORF">PCOR1329_LOCUS38891</name>
</gene>
<evidence type="ECO:0000256" key="1">
    <source>
        <dbReference type="SAM" id="MobiDB-lite"/>
    </source>
</evidence>
<comment type="caution">
    <text evidence="2">The sequence shown here is derived from an EMBL/GenBank/DDBJ whole genome shotgun (WGS) entry which is preliminary data.</text>
</comment>
<protein>
    <recommendedName>
        <fullName evidence="4">Glycosyltransferase family 92 protein</fullName>
    </recommendedName>
</protein>
<feature type="compositionally biased region" description="Low complexity" evidence="1">
    <location>
        <begin position="22"/>
        <end position="33"/>
    </location>
</feature>
<feature type="region of interest" description="Disordered" evidence="1">
    <location>
        <begin position="1"/>
        <end position="37"/>
    </location>
</feature>
<name>A0ABN9TGG3_9DINO</name>
<organism evidence="2 3">
    <name type="scientific">Prorocentrum cordatum</name>
    <dbReference type="NCBI Taxonomy" id="2364126"/>
    <lineage>
        <taxon>Eukaryota</taxon>
        <taxon>Sar</taxon>
        <taxon>Alveolata</taxon>
        <taxon>Dinophyceae</taxon>
        <taxon>Prorocentrales</taxon>
        <taxon>Prorocentraceae</taxon>
        <taxon>Prorocentrum</taxon>
    </lineage>
</organism>
<evidence type="ECO:0008006" key="4">
    <source>
        <dbReference type="Google" id="ProtNLM"/>
    </source>
</evidence>
<keyword evidence="3" id="KW-1185">Reference proteome</keyword>
<accession>A0ABN9TGG3</accession>
<feature type="compositionally biased region" description="Pro residues" evidence="1">
    <location>
        <begin position="10"/>
        <end position="21"/>
    </location>
</feature>
<evidence type="ECO:0000313" key="2">
    <source>
        <dbReference type="EMBL" id="CAK0844944.1"/>
    </source>
</evidence>
<sequence length="607" mass="66349">MAAMGTAEIPPCPSAEAPAPPAGALAPPSGSRGAPRKRLRVDWATKLAAALPPEGSPAAGGAACASTAVAEPEDRAHGGVGGSYEPALVGLGDLATLAPALPRCCSVALATCMRGCPAARLREWLFWHLSHGVRPIFLRWEGPLSAAQSAELAGPRERGDVVLRVVPSVGHLSSGFNSVMARQVKFVHRCLAEARHLGCDFLLHLDDDELLCPIRGSLSIPDVLGLHCRSTARCIHFENWEAVMPFAEATSRPFSRTGVEFRTRLLYCNGKSAANLTAPGSVYCSGVHHFCRYDRTFSEICVARYGLHDKVSRVVVGEGALSEQLASVCDINILREHSVIHKISYLSEHVDPLAYLPIHVDGRLGYSCGLQNLPDPHTGQPRKTSMSEFCSFRLMQREPSNALEAEPQRAAGRLFHKFIVDAIMKVEHARLDWTARDQRQLRKVEAMQSTVIAIGSTMGPSYDGVSKQIEMRFGEWSKSIPLDLQGQRAELYSSTVKSPAMARRIEPCKPEWRLENVADNNGTVQILEIVPGRACQVGLGLDDDDMLIHCNARSCKRVARSEQEMLRRLPRDLPDVQELPRLCAALDDWKAKADTARALEFARMAEL</sequence>
<reference evidence="2" key="1">
    <citation type="submission" date="2023-10" db="EMBL/GenBank/DDBJ databases">
        <authorList>
            <person name="Chen Y."/>
            <person name="Shah S."/>
            <person name="Dougan E. K."/>
            <person name="Thang M."/>
            <person name="Chan C."/>
        </authorList>
    </citation>
    <scope>NUCLEOTIDE SEQUENCE [LARGE SCALE GENOMIC DNA]</scope>
</reference>
<dbReference type="Proteomes" id="UP001189429">
    <property type="component" value="Unassembled WGS sequence"/>
</dbReference>
<dbReference type="EMBL" id="CAUYUJ010014704">
    <property type="protein sequence ID" value="CAK0844944.1"/>
    <property type="molecule type" value="Genomic_DNA"/>
</dbReference>
<proteinExistence type="predicted"/>
<evidence type="ECO:0000313" key="3">
    <source>
        <dbReference type="Proteomes" id="UP001189429"/>
    </source>
</evidence>